<reference evidence="2" key="1">
    <citation type="submission" date="2021-01" db="EMBL/GenBank/DDBJ databases">
        <authorList>
            <person name="Corre E."/>
            <person name="Pelletier E."/>
            <person name="Niang G."/>
            <person name="Scheremetjew M."/>
            <person name="Finn R."/>
            <person name="Kale V."/>
            <person name="Holt S."/>
            <person name="Cochrane G."/>
            <person name="Meng A."/>
            <person name="Brown T."/>
            <person name="Cohen L."/>
        </authorList>
    </citation>
    <scope>NUCLEOTIDE SEQUENCE</scope>
    <source>
        <strain evidence="2">CCMP1243</strain>
    </source>
</reference>
<dbReference type="EMBL" id="HBHJ01023981">
    <property type="protein sequence ID" value="CAD9702703.1"/>
    <property type="molecule type" value="Transcribed_RNA"/>
</dbReference>
<feature type="region of interest" description="Disordered" evidence="1">
    <location>
        <begin position="1"/>
        <end position="151"/>
    </location>
</feature>
<proteinExistence type="predicted"/>
<organism evidence="2">
    <name type="scientific">Rhizochromulina marina</name>
    <dbReference type="NCBI Taxonomy" id="1034831"/>
    <lineage>
        <taxon>Eukaryota</taxon>
        <taxon>Sar</taxon>
        <taxon>Stramenopiles</taxon>
        <taxon>Ochrophyta</taxon>
        <taxon>Dictyochophyceae</taxon>
        <taxon>Rhizochromulinales</taxon>
        <taxon>Rhizochromulina</taxon>
    </lineage>
</organism>
<evidence type="ECO:0000313" key="2">
    <source>
        <dbReference type="EMBL" id="CAD9702703.1"/>
    </source>
</evidence>
<dbReference type="AlphaFoldDB" id="A0A7S2WR53"/>
<name>A0A7S2WR53_9STRA</name>
<accession>A0A7S2WR53</accession>
<protein>
    <submittedName>
        <fullName evidence="2">Uncharacterized protein</fullName>
    </submittedName>
</protein>
<sequence length="331" mass="35453">MSSTDLLNDQRPKRGGCCGTSSKHTAGQFPGPPKSDQPVASPKLNTPERTSSDPKSAVPPAAEKVNEEPEAAASMPSPSRDGGAEAEEREVTTPLAAEAEAENARTRAKDELQALEAKLEVEDQVPAPEAQAGEAKSTHAAAEVAEPAENQDRAIDLAPAPAAPADAATATSSSNGTGAHLADKFSRRLAEDGIQVLKFTRNQEAHWRVMFTNEGALSWATPGAYKKGGGSTSTKDSKTLQLSELREIRARNPPTRRRSSVMLRSSVTNQQLQTGLLLTLVFPQRDLSFSMSDPSELRTVFDGFEAVMASHGVENDPVHRAFLEQYIQSRE</sequence>
<gene>
    <name evidence="2" type="ORF">RMAR1173_LOCUS15817</name>
</gene>
<evidence type="ECO:0000256" key="1">
    <source>
        <dbReference type="SAM" id="MobiDB-lite"/>
    </source>
</evidence>
<feature type="compositionally biased region" description="Basic and acidic residues" evidence="1">
    <location>
        <begin position="102"/>
        <end position="121"/>
    </location>
</feature>